<comment type="similarity">
    <text evidence="2">In the C-terminal section; belongs to the UPF0157 (GrpB) family.</text>
</comment>
<comment type="similarity">
    <text evidence="1">In the N-terminal section; belongs to the CoaE family.</text>
</comment>
<comment type="caution">
    <text evidence="8">The sequence shown here is derived from an EMBL/GenBank/DDBJ whole genome shotgun (WGS) entry which is preliminary data.</text>
</comment>
<dbReference type="NCBIfam" id="NF002879">
    <property type="entry name" value="PRK03333.1"/>
    <property type="match status" value="1"/>
</dbReference>
<organism evidence="8 9">
    <name type="scientific">Actinokineospora diospyrosa</name>
    <dbReference type="NCBI Taxonomy" id="103728"/>
    <lineage>
        <taxon>Bacteria</taxon>
        <taxon>Bacillati</taxon>
        <taxon>Actinomycetota</taxon>
        <taxon>Actinomycetes</taxon>
        <taxon>Pseudonocardiales</taxon>
        <taxon>Pseudonocardiaceae</taxon>
        <taxon>Actinokineospora</taxon>
    </lineage>
</organism>
<comment type="function">
    <text evidence="6">Catalyzes the phosphorylation of the 3'-hydroxyl group of dephosphocoenzyme A to form coenzyme A.</text>
</comment>
<evidence type="ECO:0000313" key="9">
    <source>
        <dbReference type="Proteomes" id="UP001205185"/>
    </source>
</evidence>
<keyword evidence="4 6" id="KW-0547">Nucleotide-binding</keyword>
<dbReference type="NCBIfam" id="TIGR00152">
    <property type="entry name" value="dephospho-CoA kinase"/>
    <property type="match status" value="1"/>
</dbReference>
<dbReference type="Pfam" id="PF01121">
    <property type="entry name" value="CoaE"/>
    <property type="match status" value="1"/>
</dbReference>
<comment type="pathway">
    <text evidence="6">Cofactor biosynthesis; coenzyme A biosynthesis; CoA from (R)-pantothenate: step 5/5.</text>
</comment>
<dbReference type="SUPFAM" id="SSF52540">
    <property type="entry name" value="P-loop containing nucleoside triphosphate hydrolases"/>
    <property type="match status" value="1"/>
</dbReference>
<evidence type="ECO:0000256" key="1">
    <source>
        <dbReference type="ARBA" id="ARBA00008826"/>
    </source>
</evidence>
<comment type="catalytic activity">
    <reaction evidence="6">
        <text>3'-dephospho-CoA + ATP = ADP + CoA + H(+)</text>
        <dbReference type="Rhea" id="RHEA:18245"/>
        <dbReference type="ChEBI" id="CHEBI:15378"/>
        <dbReference type="ChEBI" id="CHEBI:30616"/>
        <dbReference type="ChEBI" id="CHEBI:57287"/>
        <dbReference type="ChEBI" id="CHEBI:57328"/>
        <dbReference type="ChEBI" id="CHEBI:456216"/>
        <dbReference type="EC" id="2.7.1.24"/>
    </reaction>
</comment>
<reference evidence="8 9" key="1">
    <citation type="submission" date="2022-06" db="EMBL/GenBank/DDBJ databases">
        <title>Genomic Encyclopedia of Archaeal and Bacterial Type Strains, Phase II (KMG-II): from individual species to whole genera.</title>
        <authorList>
            <person name="Goeker M."/>
        </authorList>
    </citation>
    <scope>NUCLEOTIDE SEQUENCE [LARGE SCALE GENOMIC DNA]</scope>
    <source>
        <strain evidence="8 9">DSM 44255</strain>
    </source>
</reference>
<keyword evidence="6" id="KW-0808">Transferase</keyword>
<accession>A0ABT1I6E9</accession>
<name>A0ABT1I6E9_9PSEU</name>
<dbReference type="RefSeq" id="WP_253885143.1">
    <property type="nucleotide sequence ID" value="NZ_BAAAVB010000006.1"/>
</dbReference>
<dbReference type="HAMAP" id="MF_00376">
    <property type="entry name" value="Dephospho_CoA_kinase"/>
    <property type="match status" value="1"/>
</dbReference>
<dbReference type="SUPFAM" id="SSF81301">
    <property type="entry name" value="Nucleotidyltransferase"/>
    <property type="match status" value="1"/>
</dbReference>
<evidence type="ECO:0000256" key="6">
    <source>
        <dbReference type="HAMAP-Rule" id="MF_00376"/>
    </source>
</evidence>
<proteinExistence type="inferred from homology"/>
<dbReference type="CDD" id="cd02022">
    <property type="entry name" value="DPCK"/>
    <property type="match status" value="1"/>
</dbReference>
<keyword evidence="6 8" id="KW-0418">Kinase</keyword>
<keyword evidence="3 6" id="KW-0963">Cytoplasm</keyword>
<keyword evidence="5 6" id="KW-0067">ATP-binding</keyword>
<dbReference type="InterPro" id="IPR001977">
    <property type="entry name" value="Depp_CoAkinase"/>
</dbReference>
<sequence>MLRVGLTGGIGSGKSTVAARLADHGAVVVDSDRVAREVVAPGTPGLAAVAAEFGADVLTADGALDRPKLAGIVFSDDAARQRLNAIVHPLVRDRATELVTAAPPDAVVVQDVPLLVENGMGALYHLVIVVDTPVEVRVRRLVEHRGLAESDARARIAAQADDDARRAAADIWLSNAGTPDQTRAAVDALWAERLAPYETNLRERRHADRGAPRILDHDLTWPAQAQRLLARLRLAVGGAALRVDHVGSTSVPGLAAKDVLDFQVVVATLDDGLDEPLAAAGFPRLPGFDLDSPHPPGGPATAKRTHVAADPGRWANVHVRAQDSPFAGYSLLFPAWLRADGSARAEYEQLKRGLASSHSDVPAYAEAKESWFDQAIPRAEAWAAATGWTAD</sequence>
<feature type="binding site" evidence="6">
    <location>
        <begin position="11"/>
        <end position="16"/>
    </location>
    <ligand>
        <name>ATP</name>
        <dbReference type="ChEBI" id="CHEBI:30616"/>
    </ligand>
</feature>
<comment type="subcellular location">
    <subcellularLocation>
        <location evidence="6">Cytoplasm</location>
    </subcellularLocation>
</comment>
<dbReference type="EC" id="2.7.1.24" evidence="6 7"/>
<keyword evidence="9" id="KW-1185">Reference proteome</keyword>
<dbReference type="Gene3D" id="3.30.460.10">
    <property type="entry name" value="Beta Polymerase, domain 2"/>
    <property type="match status" value="1"/>
</dbReference>
<dbReference type="Gene3D" id="3.40.50.300">
    <property type="entry name" value="P-loop containing nucleotide triphosphate hydrolases"/>
    <property type="match status" value="1"/>
</dbReference>
<dbReference type="GO" id="GO:0016301">
    <property type="term" value="F:kinase activity"/>
    <property type="evidence" value="ECO:0007669"/>
    <property type="project" value="UniProtKB-KW"/>
</dbReference>
<evidence type="ECO:0000256" key="3">
    <source>
        <dbReference type="ARBA" id="ARBA00022490"/>
    </source>
</evidence>
<dbReference type="InterPro" id="IPR007344">
    <property type="entry name" value="GrpB/CoaE"/>
</dbReference>
<comment type="similarity">
    <text evidence="6">Belongs to the CoaE family.</text>
</comment>
<dbReference type="Pfam" id="PF04229">
    <property type="entry name" value="GrpB"/>
    <property type="match status" value="1"/>
</dbReference>
<evidence type="ECO:0000313" key="8">
    <source>
        <dbReference type="EMBL" id="MCP2268210.1"/>
    </source>
</evidence>
<evidence type="ECO:0000256" key="7">
    <source>
        <dbReference type="NCBIfam" id="TIGR00152"/>
    </source>
</evidence>
<evidence type="ECO:0000256" key="2">
    <source>
        <dbReference type="ARBA" id="ARBA00011058"/>
    </source>
</evidence>
<dbReference type="InterPro" id="IPR043519">
    <property type="entry name" value="NT_sf"/>
</dbReference>
<protein>
    <recommendedName>
        <fullName evidence="6 7">Dephospho-CoA kinase</fullName>
        <ecNumber evidence="6 7">2.7.1.24</ecNumber>
    </recommendedName>
    <alternativeName>
        <fullName evidence="6">Dephosphocoenzyme A kinase</fullName>
    </alternativeName>
</protein>
<dbReference type="PANTHER" id="PTHR10695">
    <property type="entry name" value="DEPHOSPHO-COA KINASE-RELATED"/>
    <property type="match status" value="1"/>
</dbReference>
<evidence type="ECO:0000256" key="5">
    <source>
        <dbReference type="ARBA" id="ARBA00022840"/>
    </source>
</evidence>
<keyword evidence="6" id="KW-0173">Coenzyme A biosynthesis</keyword>
<dbReference type="InterPro" id="IPR027417">
    <property type="entry name" value="P-loop_NTPase"/>
</dbReference>
<dbReference type="PANTHER" id="PTHR10695:SF46">
    <property type="entry name" value="BIFUNCTIONAL COENZYME A SYNTHASE-RELATED"/>
    <property type="match status" value="1"/>
</dbReference>
<dbReference type="PROSITE" id="PS51219">
    <property type="entry name" value="DPCK"/>
    <property type="match status" value="1"/>
</dbReference>
<evidence type="ECO:0000256" key="4">
    <source>
        <dbReference type="ARBA" id="ARBA00022741"/>
    </source>
</evidence>
<dbReference type="EMBL" id="JAMTCO010000002">
    <property type="protein sequence ID" value="MCP2268210.1"/>
    <property type="molecule type" value="Genomic_DNA"/>
</dbReference>
<gene>
    <name evidence="6" type="primary">coaE</name>
    <name evidence="8" type="ORF">LV75_000696</name>
</gene>
<dbReference type="Proteomes" id="UP001205185">
    <property type="component" value="Unassembled WGS sequence"/>
</dbReference>